<sequence>MKNILPLLFIFSFSAMAGHSDPIERAVKFNSWYVNQINKDAFPITDGNEIDKYVTASTMKKLRHAQDPRYADEEFYEADIFLKAQYVGDDWPQNVTAIAGDTDPVCVNVYIAFGKKQDHVVIDCMVKENNLWKVQSVSNADFSRNLATTK</sequence>
<dbReference type="Proteomes" id="UP000241614">
    <property type="component" value="Unassembled WGS sequence"/>
</dbReference>
<gene>
    <name evidence="2" type="ORF">DA103_02715</name>
</gene>
<keyword evidence="1" id="KW-0732">Signal</keyword>
<reference evidence="2 3" key="1">
    <citation type="submission" date="2018-04" db="EMBL/GenBank/DDBJ databases">
        <title>Genome sequencing reveals highly heavy metal resistance and biotechnology application of the novel Enterobacter cloacae amazonensis isolated from wastewater river in Manaus - Amazonas.</title>
        <authorList>
            <person name="Astolfi M.C.T."/>
            <person name="Carvalho E.B.D.S."/>
            <person name="Lacerda L.B."/>
            <person name="Pinto M.V."/>
            <person name="Nogueira V.B."/>
            <person name="Barros A.M."/>
            <person name="Astolfi-Filho S."/>
        </authorList>
    </citation>
    <scope>NUCLEOTIDE SEQUENCE [LARGE SCALE GENOMIC DNA]</scope>
    <source>
        <strain evidence="3">amazonensis</strain>
    </source>
</reference>
<dbReference type="AlphaFoldDB" id="A0A2T4Y4M9"/>
<evidence type="ECO:0000313" key="3">
    <source>
        <dbReference type="Proteomes" id="UP000241614"/>
    </source>
</evidence>
<feature type="chain" id="PRO_5015604767" evidence="1">
    <location>
        <begin position="18"/>
        <end position="150"/>
    </location>
</feature>
<protein>
    <submittedName>
        <fullName evidence="2">DUF3828 domain-containing protein</fullName>
    </submittedName>
</protein>
<dbReference type="OrthoDB" id="6563680at2"/>
<proteinExistence type="predicted"/>
<evidence type="ECO:0000313" key="2">
    <source>
        <dbReference type="EMBL" id="PTM37095.1"/>
    </source>
</evidence>
<comment type="caution">
    <text evidence="2">The sequence shown here is derived from an EMBL/GenBank/DDBJ whole genome shotgun (WGS) entry which is preliminary data.</text>
</comment>
<organism evidence="2 3">
    <name type="scientific">Enterobacter cloacae</name>
    <dbReference type="NCBI Taxonomy" id="550"/>
    <lineage>
        <taxon>Bacteria</taxon>
        <taxon>Pseudomonadati</taxon>
        <taxon>Pseudomonadota</taxon>
        <taxon>Gammaproteobacteria</taxon>
        <taxon>Enterobacterales</taxon>
        <taxon>Enterobacteriaceae</taxon>
        <taxon>Enterobacter</taxon>
        <taxon>Enterobacter cloacae complex</taxon>
    </lineage>
</organism>
<name>A0A2T4Y4M9_ENTCL</name>
<dbReference type="Gene3D" id="3.10.450.50">
    <property type="match status" value="1"/>
</dbReference>
<accession>A0A2T4Y4M9</accession>
<evidence type="ECO:0000256" key="1">
    <source>
        <dbReference type="SAM" id="SignalP"/>
    </source>
</evidence>
<dbReference type="EMBL" id="PZPP01000006">
    <property type="protein sequence ID" value="PTM37095.1"/>
    <property type="molecule type" value="Genomic_DNA"/>
</dbReference>
<dbReference type="RefSeq" id="WP_028016508.1">
    <property type="nucleotide sequence ID" value="NZ_JANFVP010000001.1"/>
</dbReference>
<feature type="signal peptide" evidence="1">
    <location>
        <begin position="1"/>
        <end position="17"/>
    </location>
</feature>